<name>A0A485LDE1_9STRA</name>
<dbReference type="EMBL" id="CAADRA010006735">
    <property type="protein sequence ID" value="VFT96439.1"/>
    <property type="molecule type" value="Genomic_DNA"/>
</dbReference>
<sequence>MCHHELDGLPCESFRCLPPLLVLLASLLASKKWSFFSRFRLWPKAAAPQTPPLVSGGVVFTPQNAPTTPFSFAQQQDMRMSLMTPPSSTHQLTLFEPATTQPTFSEHLQTIGDYTLLKAIAEGGNGAIWRAQFKQTSHVDVVKILIDPSEENLAAMKYEGKMLAMLEHCDSVVPCLATFDFTYDDGRPGLALAMPEIESDLWTYLENHVSTISCNFLNFFQGRADDPT</sequence>
<protein>
    <submittedName>
        <fullName evidence="2">Aste57867_19741 protein</fullName>
    </submittedName>
</protein>
<gene>
    <name evidence="2" type="primary">Aste57867_19741</name>
    <name evidence="1" type="ORF">As57867_019676</name>
    <name evidence="2" type="ORF">ASTE57867_19741</name>
</gene>
<evidence type="ECO:0000313" key="1">
    <source>
        <dbReference type="EMBL" id="KAF0688671.1"/>
    </source>
</evidence>
<dbReference type="InterPro" id="IPR011009">
    <property type="entry name" value="Kinase-like_dom_sf"/>
</dbReference>
<reference evidence="1" key="2">
    <citation type="submission" date="2019-06" db="EMBL/GenBank/DDBJ databases">
        <title>Genomics analysis of Aphanomyces spp. identifies a new class of oomycete effector associated with host adaptation.</title>
        <authorList>
            <person name="Gaulin E."/>
        </authorList>
    </citation>
    <scope>NUCLEOTIDE SEQUENCE</scope>
    <source>
        <strain evidence="1">CBS 578.67</strain>
    </source>
</reference>
<evidence type="ECO:0000313" key="3">
    <source>
        <dbReference type="Proteomes" id="UP000332933"/>
    </source>
</evidence>
<dbReference type="AlphaFoldDB" id="A0A485LDE1"/>
<proteinExistence type="predicted"/>
<keyword evidence="3" id="KW-1185">Reference proteome</keyword>
<organism evidence="2 3">
    <name type="scientific">Aphanomyces stellatus</name>
    <dbReference type="NCBI Taxonomy" id="120398"/>
    <lineage>
        <taxon>Eukaryota</taxon>
        <taxon>Sar</taxon>
        <taxon>Stramenopiles</taxon>
        <taxon>Oomycota</taxon>
        <taxon>Saprolegniomycetes</taxon>
        <taxon>Saprolegniales</taxon>
        <taxon>Verrucalvaceae</taxon>
        <taxon>Aphanomyces</taxon>
    </lineage>
</organism>
<reference evidence="2 3" key="1">
    <citation type="submission" date="2019-03" db="EMBL/GenBank/DDBJ databases">
        <authorList>
            <person name="Gaulin E."/>
            <person name="Dumas B."/>
        </authorList>
    </citation>
    <scope>NUCLEOTIDE SEQUENCE [LARGE SCALE GENOMIC DNA]</scope>
    <source>
        <strain evidence="2">CBS 568.67</strain>
    </source>
</reference>
<evidence type="ECO:0000313" key="2">
    <source>
        <dbReference type="EMBL" id="VFT96439.1"/>
    </source>
</evidence>
<dbReference type="EMBL" id="VJMH01006712">
    <property type="protein sequence ID" value="KAF0688671.1"/>
    <property type="molecule type" value="Genomic_DNA"/>
</dbReference>
<dbReference type="SUPFAM" id="SSF56112">
    <property type="entry name" value="Protein kinase-like (PK-like)"/>
    <property type="match status" value="1"/>
</dbReference>
<dbReference type="Gene3D" id="3.30.200.20">
    <property type="entry name" value="Phosphorylase Kinase, domain 1"/>
    <property type="match status" value="1"/>
</dbReference>
<accession>A0A485LDE1</accession>
<dbReference type="Proteomes" id="UP000332933">
    <property type="component" value="Unassembled WGS sequence"/>
</dbReference>